<feature type="transmembrane region" description="Helical" evidence="1">
    <location>
        <begin position="61"/>
        <end position="84"/>
    </location>
</feature>
<dbReference type="Proteomes" id="UP001219525">
    <property type="component" value="Unassembled WGS sequence"/>
</dbReference>
<keyword evidence="1" id="KW-0472">Membrane</keyword>
<evidence type="ECO:0000256" key="1">
    <source>
        <dbReference type="SAM" id="Phobius"/>
    </source>
</evidence>
<keyword evidence="3" id="KW-1185">Reference proteome</keyword>
<accession>A0AAD6VDS5</accession>
<evidence type="ECO:0000313" key="3">
    <source>
        <dbReference type="Proteomes" id="UP001219525"/>
    </source>
</evidence>
<feature type="transmembrane region" description="Helical" evidence="1">
    <location>
        <begin position="96"/>
        <end position="117"/>
    </location>
</feature>
<gene>
    <name evidence="2" type="ORF">GGX14DRAFT_456879</name>
</gene>
<sequence>MPRLSLSSLSIPKSASLVITLLGGLVHSFLALQLASSWRTLRALEAENEFEMGKFDGLRVLWALLALYLLAAAFVSFVGFLGVLRNNPTHVRLYRDCASADLLFTTFLGLIAAFAFWGPTTTSTRAACDAPELAPLLPLINSLLSWFIPAPLSPDEACERYLAQVGAGASAGLLILSVVRVHFLLAVNAHYGALLREARVREGLDAGDLGVGGAQRIRLLPLPRGVPASDVVYAPVHAAAAAGVMAAAEVWVRAAAPGSPNPSRGDADLPVYLQPDDAGLLDARVVRTKREWI</sequence>
<dbReference type="EMBL" id="JARJCW010000038">
    <property type="protein sequence ID" value="KAJ7206796.1"/>
    <property type="molecule type" value="Genomic_DNA"/>
</dbReference>
<reference evidence="2" key="1">
    <citation type="submission" date="2023-03" db="EMBL/GenBank/DDBJ databases">
        <title>Massive genome expansion in bonnet fungi (Mycena s.s.) driven by repeated elements and novel gene families across ecological guilds.</title>
        <authorList>
            <consortium name="Lawrence Berkeley National Laboratory"/>
            <person name="Harder C.B."/>
            <person name="Miyauchi S."/>
            <person name="Viragh M."/>
            <person name="Kuo A."/>
            <person name="Thoen E."/>
            <person name="Andreopoulos B."/>
            <person name="Lu D."/>
            <person name="Skrede I."/>
            <person name="Drula E."/>
            <person name="Henrissat B."/>
            <person name="Morin E."/>
            <person name="Kohler A."/>
            <person name="Barry K."/>
            <person name="LaButti K."/>
            <person name="Morin E."/>
            <person name="Salamov A."/>
            <person name="Lipzen A."/>
            <person name="Mereny Z."/>
            <person name="Hegedus B."/>
            <person name="Baldrian P."/>
            <person name="Stursova M."/>
            <person name="Weitz H."/>
            <person name="Taylor A."/>
            <person name="Grigoriev I.V."/>
            <person name="Nagy L.G."/>
            <person name="Martin F."/>
            <person name="Kauserud H."/>
        </authorList>
    </citation>
    <scope>NUCLEOTIDE SEQUENCE</scope>
    <source>
        <strain evidence="2">9144</strain>
    </source>
</reference>
<keyword evidence="1" id="KW-1133">Transmembrane helix</keyword>
<proteinExistence type="predicted"/>
<protein>
    <submittedName>
        <fullName evidence="2">Uncharacterized protein</fullName>
    </submittedName>
</protein>
<dbReference type="AlphaFoldDB" id="A0AAD6VDS5"/>
<comment type="caution">
    <text evidence="2">The sequence shown here is derived from an EMBL/GenBank/DDBJ whole genome shotgun (WGS) entry which is preliminary data.</text>
</comment>
<name>A0AAD6VDS5_9AGAR</name>
<organism evidence="2 3">
    <name type="scientific">Mycena pura</name>
    <dbReference type="NCBI Taxonomy" id="153505"/>
    <lineage>
        <taxon>Eukaryota</taxon>
        <taxon>Fungi</taxon>
        <taxon>Dikarya</taxon>
        <taxon>Basidiomycota</taxon>
        <taxon>Agaricomycotina</taxon>
        <taxon>Agaricomycetes</taxon>
        <taxon>Agaricomycetidae</taxon>
        <taxon>Agaricales</taxon>
        <taxon>Marasmiineae</taxon>
        <taxon>Mycenaceae</taxon>
        <taxon>Mycena</taxon>
    </lineage>
</organism>
<feature type="transmembrane region" description="Helical" evidence="1">
    <location>
        <begin position="161"/>
        <end position="187"/>
    </location>
</feature>
<evidence type="ECO:0000313" key="2">
    <source>
        <dbReference type="EMBL" id="KAJ7206796.1"/>
    </source>
</evidence>
<keyword evidence="1" id="KW-0812">Transmembrane</keyword>